<organism evidence="3 4">
    <name type="scientific">Exidia glandulosa HHB12029</name>
    <dbReference type="NCBI Taxonomy" id="1314781"/>
    <lineage>
        <taxon>Eukaryota</taxon>
        <taxon>Fungi</taxon>
        <taxon>Dikarya</taxon>
        <taxon>Basidiomycota</taxon>
        <taxon>Agaricomycotina</taxon>
        <taxon>Agaricomycetes</taxon>
        <taxon>Auriculariales</taxon>
        <taxon>Exidiaceae</taxon>
        <taxon>Exidia</taxon>
    </lineage>
</organism>
<dbReference type="PANTHER" id="PTHR11206">
    <property type="entry name" value="MULTIDRUG RESISTANCE PROTEIN"/>
    <property type="match status" value="1"/>
</dbReference>
<dbReference type="NCBIfam" id="TIGR00797">
    <property type="entry name" value="matE"/>
    <property type="match status" value="1"/>
</dbReference>
<keyword evidence="4" id="KW-1185">Reference proteome</keyword>
<dbReference type="AlphaFoldDB" id="A0A165HNX5"/>
<dbReference type="EMBL" id="KV426012">
    <property type="protein sequence ID" value="KZV92247.1"/>
    <property type="molecule type" value="Genomic_DNA"/>
</dbReference>
<feature type="transmembrane region" description="Helical" evidence="2">
    <location>
        <begin position="31"/>
        <end position="51"/>
    </location>
</feature>
<dbReference type="Proteomes" id="UP000077266">
    <property type="component" value="Unassembled WGS sequence"/>
</dbReference>
<keyword evidence="2" id="KW-1133">Transmembrane helix</keyword>
<dbReference type="GO" id="GO:0015297">
    <property type="term" value="F:antiporter activity"/>
    <property type="evidence" value="ECO:0007669"/>
    <property type="project" value="InterPro"/>
</dbReference>
<feature type="transmembrane region" description="Helical" evidence="2">
    <location>
        <begin position="6"/>
        <end position="24"/>
    </location>
</feature>
<comment type="similarity">
    <text evidence="1">Belongs to the multi antimicrobial extrusion (MATE) (TC 2.A.66.1) family.</text>
</comment>
<feature type="transmembrane region" description="Helical" evidence="2">
    <location>
        <begin position="259"/>
        <end position="281"/>
    </location>
</feature>
<keyword evidence="2" id="KW-0812">Transmembrane</keyword>
<proteinExistence type="inferred from homology"/>
<name>A0A165HNX5_EXIGL</name>
<protein>
    <submittedName>
        <fullName evidence="3">Mate-domain-containing protein</fullName>
    </submittedName>
</protein>
<dbReference type="GO" id="GO:0042910">
    <property type="term" value="F:xenobiotic transmembrane transporter activity"/>
    <property type="evidence" value="ECO:0007669"/>
    <property type="project" value="InterPro"/>
</dbReference>
<dbReference type="InterPro" id="IPR002528">
    <property type="entry name" value="MATE_fam"/>
</dbReference>
<keyword evidence="2" id="KW-0472">Membrane</keyword>
<dbReference type="InParanoid" id="A0A165HNX5"/>
<evidence type="ECO:0000256" key="1">
    <source>
        <dbReference type="ARBA" id="ARBA00010199"/>
    </source>
</evidence>
<dbReference type="STRING" id="1314781.A0A165HNX5"/>
<evidence type="ECO:0000256" key="2">
    <source>
        <dbReference type="SAM" id="Phobius"/>
    </source>
</evidence>
<feature type="transmembrane region" description="Helical" evidence="2">
    <location>
        <begin position="231"/>
        <end position="253"/>
    </location>
</feature>
<dbReference type="OrthoDB" id="2126698at2759"/>
<accession>A0A165HNX5</accession>
<sequence>MEAGTYVLLVTSPLNVALNVWLVLHTSWGLLGAPLAISITYWTSFLLLVAYTSVSPTHKQNGTWGGVQVHKATSLRGGIEFLKIAVPGILMVGTEWWAFEIVAIAAGQLGALPLSAQSCIMTVDQVLNTIPFGLGVAASVRVGNLLGWRSAKGASTAAHAAATLSVVLGGAVMTAMLVMRQSFGYLFTDDDATVALVAKVLPFVASFQIADGLAGSCGGVLRGQGRQHLGAAFNLVAYYVIAIPLGLTLAFSYDKGLAGLWVGQVVGLFIVGLSEYAVVALGTNWDVEVRKAAERTSEEQRK</sequence>
<dbReference type="FunCoup" id="A0A165HNX5">
    <property type="interactions" value="47"/>
</dbReference>
<reference evidence="3 4" key="1">
    <citation type="journal article" date="2016" name="Mol. Biol. Evol.">
        <title>Comparative Genomics of Early-Diverging Mushroom-Forming Fungi Provides Insights into the Origins of Lignocellulose Decay Capabilities.</title>
        <authorList>
            <person name="Nagy L.G."/>
            <person name="Riley R."/>
            <person name="Tritt A."/>
            <person name="Adam C."/>
            <person name="Daum C."/>
            <person name="Floudas D."/>
            <person name="Sun H."/>
            <person name="Yadav J.S."/>
            <person name="Pangilinan J."/>
            <person name="Larsson K.H."/>
            <person name="Matsuura K."/>
            <person name="Barry K."/>
            <person name="Labutti K."/>
            <person name="Kuo R."/>
            <person name="Ohm R.A."/>
            <person name="Bhattacharya S.S."/>
            <person name="Shirouzu T."/>
            <person name="Yoshinaga Y."/>
            <person name="Martin F.M."/>
            <person name="Grigoriev I.V."/>
            <person name="Hibbett D.S."/>
        </authorList>
    </citation>
    <scope>NUCLEOTIDE SEQUENCE [LARGE SCALE GENOMIC DNA]</scope>
    <source>
        <strain evidence="3 4">HHB12029</strain>
    </source>
</reference>
<dbReference type="GO" id="GO:0016020">
    <property type="term" value="C:membrane"/>
    <property type="evidence" value="ECO:0007669"/>
    <property type="project" value="InterPro"/>
</dbReference>
<gene>
    <name evidence="3" type="ORF">EXIGLDRAFT_718628</name>
</gene>
<evidence type="ECO:0000313" key="4">
    <source>
        <dbReference type="Proteomes" id="UP000077266"/>
    </source>
</evidence>
<feature type="transmembrane region" description="Helical" evidence="2">
    <location>
        <begin position="158"/>
        <end position="178"/>
    </location>
</feature>
<evidence type="ECO:0000313" key="3">
    <source>
        <dbReference type="EMBL" id="KZV92247.1"/>
    </source>
</evidence>
<dbReference type="Pfam" id="PF01554">
    <property type="entry name" value="MatE"/>
    <property type="match status" value="1"/>
</dbReference>